<protein>
    <submittedName>
        <fullName evidence="1">Uncharacterized protein</fullName>
    </submittedName>
</protein>
<dbReference type="Proteomes" id="UP000280791">
    <property type="component" value="Unassembled WGS sequence"/>
</dbReference>
<evidence type="ECO:0000313" key="2">
    <source>
        <dbReference type="Proteomes" id="UP000280791"/>
    </source>
</evidence>
<organism evidence="1 2">
    <name type="scientific">Planococcus citreus</name>
    <dbReference type="NCBI Taxonomy" id="1373"/>
    <lineage>
        <taxon>Bacteria</taxon>
        <taxon>Bacillati</taxon>
        <taxon>Bacillota</taxon>
        <taxon>Bacilli</taxon>
        <taxon>Bacillales</taxon>
        <taxon>Caryophanaceae</taxon>
        <taxon>Planococcus</taxon>
    </lineage>
</organism>
<comment type="caution">
    <text evidence="1">The sequence shown here is derived from an EMBL/GenBank/DDBJ whole genome shotgun (WGS) entry which is preliminary data.</text>
</comment>
<evidence type="ECO:0000313" key="1">
    <source>
        <dbReference type="EMBL" id="RLJ81535.1"/>
    </source>
</evidence>
<keyword evidence="2" id="KW-1185">Reference proteome</keyword>
<accession>A0A497YCY3</accession>
<gene>
    <name evidence="1" type="ORF">DFR62_3318</name>
</gene>
<name>A0A497YCY3_9BACL</name>
<sequence length="49" mass="5341">MEYSIHREPGWWKPAMLPDATSPLSGMLNGFGLLGVPGDCKRRVIVISG</sequence>
<reference evidence="1 2" key="1">
    <citation type="submission" date="2018-10" db="EMBL/GenBank/DDBJ databases">
        <title>Genomic Encyclopedia of Type Strains, Phase IV (KMG-IV): sequencing the most valuable type-strain genomes for metagenomic binning, comparative biology and taxonomic classification.</title>
        <authorList>
            <person name="Goeker M."/>
        </authorList>
    </citation>
    <scope>NUCLEOTIDE SEQUENCE [LARGE SCALE GENOMIC DNA]</scope>
    <source>
        <strain evidence="1 2">DSM 20549</strain>
    </source>
</reference>
<proteinExistence type="predicted"/>
<dbReference type="AlphaFoldDB" id="A0A497YCY3"/>
<dbReference type="EMBL" id="RCCP01000008">
    <property type="protein sequence ID" value="RLJ81535.1"/>
    <property type="molecule type" value="Genomic_DNA"/>
</dbReference>